<dbReference type="EC" id="4.2.1.41" evidence="2"/>
<dbReference type="AlphaFoldDB" id="Q0FWK3"/>
<proteinExistence type="predicted"/>
<sequence>MAAALGPAGPSASPQPVVPSSQITSTSRCTRLSKRIEALSKAVSSLCSSRCVRISAIFMRAPRSGPSGSPPPRR</sequence>
<organism evidence="2 3">
    <name type="scientific">Salipiger bermudensis (strain DSM 26914 / JCM 13377 / KCTC 12554 / HTCC2601)</name>
    <name type="common">Pelagibaca bermudensis</name>
    <dbReference type="NCBI Taxonomy" id="314265"/>
    <lineage>
        <taxon>Bacteria</taxon>
        <taxon>Pseudomonadati</taxon>
        <taxon>Pseudomonadota</taxon>
        <taxon>Alphaproteobacteria</taxon>
        <taxon>Rhodobacterales</taxon>
        <taxon>Roseobacteraceae</taxon>
        <taxon>Salipiger</taxon>
    </lineage>
</organism>
<feature type="compositionally biased region" description="Low complexity" evidence="1">
    <location>
        <begin position="1"/>
        <end position="22"/>
    </location>
</feature>
<dbReference type="GO" id="GO:0047448">
    <property type="term" value="F:5-dehydro-4-deoxyglucarate dehydratase activity"/>
    <property type="evidence" value="ECO:0007669"/>
    <property type="project" value="UniProtKB-EC"/>
</dbReference>
<dbReference type="Proteomes" id="UP000006230">
    <property type="component" value="Unassembled WGS sequence"/>
</dbReference>
<comment type="caution">
    <text evidence="2">The sequence shown here is derived from an EMBL/GenBank/DDBJ whole genome shotgun (WGS) entry which is preliminary data.</text>
</comment>
<dbReference type="EMBL" id="AATQ01000001">
    <property type="protein sequence ID" value="EAU48549.1"/>
    <property type="molecule type" value="Genomic_DNA"/>
</dbReference>
<evidence type="ECO:0000313" key="2">
    <source>
        <dbReference type="EMBL" id="EAU48549.1"/>
    </source>
</evidence>
<gene>
    <name evidence="2" type="ORF">R2601_03213</name>
</gene>
<reference evidence="2 3" key="1">
    <citation type="journal article" date="2010" name="J. Bacteriol.">
        <title>Genome sequences of Pelagibaca bermudensis HTCC2601T and Maritimibacter alkaliphilus HTCC2654T, the type strains of two marine Roseobacter genera.</title>
        <authorList>
            <person name="Thrash J.C."/>
            <person name="Cho J.C."/>
            <person name="Ferriera S."/>
            <person name="Johnson J."/>
            <person name="Vergin K.L."/>
            <person name="Giovannoni S.J."/>
        </authorList>
    </citation>
    <scope>NUCLEOTIDE SEQUENCE [LARGE SCALE GENOMIC DNA]</scope>
    <source>
        <strain evidence="3">DSM 26914 / JCM 13377 / KCTC 12554 / HTCC2601</strain>
    </source>
</reference>
<protein>
    <submittedName>
        <fullName evidence="2">Putative 5-dehydro-4-deoxyglucarate dehydratase</fullName>
        <ecNumber evidence="2">4.2.1.41</ecNumber>
    </submittedName>
</protein>
<evidence type="ECO:0000256" key="1">
    <source>
        <dbReference type="SAM" id="MobiDB-lite"/>
    </source>
</evidence>
<evidence type="ECO:0000313" key="3">
    <source>
        <dbReference type="Proteomes" id="UP000006230"/>
    </source>
</evidence>
<accession>Q0FWK3</accession>
<feature type="region of interest" description="Disordered" evidence="1">
    <location>
        <begin position="1"/>
        <end position="26"/>
    </location>
</feature>
<name>Q0FWK3_SALBH</name>
<keyword evidence="3" id="KW-1185">Reference proteome</keyword>
<dbReference type="HOGENOM" id="CLU_2684534_0_0_5"/>
<keyword evidence="2" id="KW-0456">Lyase</keyword>